<feature type="site" description="Transition state stabilizer" evidence="5">
    <location>
        <position position="177"/>
    </location>
</feature>
<dbReference type="PANTHER" id="PTHR21060">
    <property type="entry name" value="ACETATE KINASE"/>
    <property type="match status" value="1"/>
</dbReference>
<feature type="binding site" evidence="5">
    <location>
        <position position="380"/>
    </location>
    <ligand>
        <name>Mg(2+)</name>
        <dbReference type="ChEBI" id="CHEBI:18420"/>
    </ligand>
</feature>
<dbReference type="GO" id="GO:0005524">
    <property type="term" value="F:ATP binding"/>
    <property type="evidence" value="ECO:0007669"/>
    <property type="project" value="UniProtKB-KW"/>
</dbReference>
<comment type="caution">
    <text evidence="5">Lacks conserved residue(s) required for the propagation of feature annotation.</text>
</comment>
<comment type="cofactor">
    <cofactor evidence="5">
        <name>Mg(2+)</name>
        <dbReference type="ChEBI" id="CHEBI:18420"/>
    </cofactor>
    <cofactor evidence="5">
        <name>Mn(2+)</name>
        <dbReference type="ChEBI" id="CHEBI:29035"/>
    </cofactor>
    <text evidence="5">Mg(2+). Can also accept Mn(2+).</text>
</comment>
<dbReference type="EC" id="2.7.2.1" evidence="5"/>
<dbReference type="NCBIfam" id="TIGR00016">
    <property type="entry name" value="ackA"/>
    <property type="match status" value="1"/>
</dbReference>
<comment type="pathway">
    <text evidence="5">Metabolic intermediate biosynthesis; acetyl-CoA biosynthesis; acetyl-CoA from acetate: step 1/2.</text>
</comment>
<dbReference type="InterPro" id="IPR043129">
    <property type="entry name" value="ATPase_NBD"/>
</dbReference>
<keyword evidence="5" id="KW-0963">Cytoplasm</keyword>
<keyword evidence="2 5" id="KW-0547">Nucleotide-binding</keyword>
<accession>A0A1W2AIB5</accession>
<feature type="binding site" evidence="5">
    <location>
        <position position="14"/>
    </location>
    <ligand>
        <name>ATP</name>
        <dbReference type="ChEBI" id="CHEBI:30616"/>
    </ligand>
</feature>
<dbReference type="AlphaFoldDB" id="A0A1W2AIB5"/>
<dbReference type="Proteomes" id="UP000192790">
    <property type="component" value="Unassembled WGS sequence"/>
</dbReference>
<feature type="binding site" evidence="5">
    <location>
        <begin position="279"/>
        <end position="281"/>
    </location>
    <ligand>
        <name>ATP</name>
        <dbReference type="ChEBI" id="CHEBI:30616"/>
    </ligand>
</feature>
<evidence type="ECO:0000256" key="5">
    <source>
        <dbReference type="HAMAP-Rule" id="MF_00020"/>
    </source>
</evidence>
<dbReference type="GO" id="GO:0005737">
    <property type="term" value="C:cytoplasm"/>
    <property type="evidence" value="ECO:0007669"/>
    <property type="project" value="UniProtKB-SubCell"/>
</dbReference>
<feature type="binding site" evidence="5">
    <location>
        <position position="7"/>
    </location>
    <ligand>
        <name>Mg(2+)</name>
        <dbReference type="ChEBI" id="CHEBI:18420"/>
    </ligand>
</feature>
<dbReference type="STRING" id="1122930.SAMN02745168_1734"/>
<evidence type="ECO:0000256" key="3">
    <source>
        <dbReference type="ARBA" id="ARBA00022777"/>
    </source>
</evidence>
<feature type="site" description="Transition state stabilizer" evidence="5">
    <location>
        <position position="236"/>
    </location>
</feature>
<reference evidence="7 8" key="1">
    <citation type="submission" date="2017-04" db="EMBL/GenBank/DDBJ databases">
        <authorList>
            <person name="Afonso C.L."/>
            <person name="Miller P.J."/>
            <person name="Scott M.A."/>
            <person name="Spackman E."/>
            <person name="Goraichik I."/>
            <person name="Dimitrov K.M."/>
            <person name="Suarez D.L."/>
            <person name="Swayne D.E."/>
        </authorList>
    </citation>
    <scope>NUCLEOTIDE SEQUENCE [LARGE SCALE GENOMIC DNA]</scope>
    <source>
        <strain evidence="7 8">DSM 12816</strain>
    </source>
</reference>
<dbReference type="GO" id="GO:0006085">
    <property type="term" value="P:acetyl-CoA biosynthetic process"/>
    <property type="evidence" value="ECO:0007669"/>
    <property type="project" value="UniProtKB-UniRule"/>
</dbReference>
<dbReference type="InterPro" id="IPR000890">
    <property type="entry name" value="Aliphatic_acid_kin_short-chain"/>
</dbReference>
<gene>
    <name evidence="5" type="primary">ackA</name>
    <name evidence="7" type="ORF">SAMN02745168_1734</name>
</gene>
<dbReference type="OrthoDB" id="9802453at2"/>
<keyword evidence="5" id="KW-0479">Metal-binding</keyword>
<evidence type="ECO:0000313" key="8">
    <source>
        <dbReference type="Proteomes" id="UP000192790"/>
    </source>
</evidence>
<comment type="subcellular location">
    <subcellularLocation>
        <location evidence="5">Cytoplasm</location>
    </subcellularLocation>
</comment>
<comment type="function">
    <text evidence="5">Catalyzes the formation of acetyl phosphate from acetate and ATP. Can also catalyze the reverse reaction.</text>
</comment>
<dbReference type="PANTHER" id="PTHR21060:SF15">
    <property type="entry name" value="ACETATE KINASE-RELATED"/>
    <property type="match status" value="1"/>
</dbReference>
<dbReference type="SUPFAM" id="SSF53067">
    <property type="entry name" value="Actin-like ATPase domain"/>
    <property type="match status" value="2"/>
</dbReference>
<keyword evidence="3 5" id="KW-0418">Kinase</keyword>
<dbReference type="PIRSF" id="PIRSF000722">
    <property type="entry name" value="Acetate_prop_kin"/>
    <property type="match status" value="1"/>
</dbReference>
<dbReference type="PRINTS" id="PR00471">
    <property type="entry name" value="ACETATEKNASE"/>
</dbReference>
<keyword evidence="4 5" id="KW-0067">ATP-binding</keyword>
<protein>
    <recommendedName>
        <fullName evidence="5">Acetate kinase</fullName>
        <ecNumber evidence="5">2.7.2.1</ecNumber>
    </recommendedName>
    <alternativeName>
        <fullName evidence="5">Acetokinase</fullName>
    </alternativeName>
</protein>
<proteinExistence type="inferred from homology"/>
<dbReference type="HAMAP" id="MF_00020">
    <property type="entry name" value="Acetate_kinase"/>
    <property type="match status" value="1"/>
</dbReference>
<keyword evidence="1 5" id="KW-0808">Transferase</keyword>
<dbReference type="GO" id="GO:0008776">
    <property type="term" value="F:acetate kinase activity"/>
    <property type="evidence" value="ECO:0007669"/>
    <property type="project" value="UniProtKB-UniRule"/>
</dbReference>
<dbReference type="EMBL" id="FWXW01000004">
    <property type="protein sequence ID" value="SMC60252.1"/>
    <property type="molecule type" value="Genomic_DNA"/>
</dbReference>
<dbReference type="Pfam" id="PF00871">
    <property type="entry name" value="Acetate_kinase"/>
    <property type="match status" value="1"/>
</dbReference>
<name>A0A1W2AIB5_9FIRM</name>
<dbReference type="GO" id="GO:0006083">
    <property type="term" value="P:acetate metabolic process"/>
    <property type="evidence" value="ECO:0007669"/>
    <property type="project" value="TreeGrafter"/>
</dbReference>
<evidence type="ECO:0000313" key="7">
    <source>
        <dbReference type="EMBL" id="SMC60252.1"/>
    </source>
</evidence>
<evidence type="ECO:0000256" key="2">
    <source>
        <dbReference type="ARBA" id="ARBA00022741"/>
    </source>
</evidence>
<dbReference type="InterPro" id="IPR004372">
    <property type="entry name" value="Ac/propionate_kinase"/>
</dbReference>
<dbReference type="RefSeq" id="WP_159448054.1">
    <property type="nucleotide sequence ID" value="NZ_FWXW01000004.1"/>
</dbReference>
<feature type="binding site" evidence="5">
    <location>
        <begin position="327"/>
        <end position="331"/>
    </location>
    <ligand>
        <name>ATP</name>
        <dbReference type="ChEBI" id="CHEBI:30616"/>
    </ligand>
</feature>
<dbReference type="Gene3D" id="3.30.420.40">
    <property type="match status" value="2"/>
</dbReference>
<comment type="similarity">
    <text evidence="5 6">Belongs to the acetokinase family.</text>
</comment>
<dbReference type="UniPathway" id="UPA00340">
    <property type="reaction ID" value="UER00458"/>
</dbReference>
<evidence type="ECO:0000256" key="6">
    <source>
        <dbReference type="RuleBase" id="RU003835"/>
    </source>
</evidence>
<dbReference type="GO" id="GO:0000287">
    <property type="term" value="F:magnesium ion binding"/>
    <property type="evidence" value="ECO:0007669"/>
    <property type="project" value="UniProtKB-UniRule"/>
</dbReference>
<keyword evidence="8" id="KW-1185">Reference proteome</keyword>
<evidence type="ECO:0000256" key="4">
    <source>
        <dbReference type="ARBA" id="ARBA00022840"/>
    </source>
</evidence>
<organism evidence="7 8">
    <name type="scientific">Papillibacter cinnamivorans DSM 12816</name>
    <dbReference type="NCBI Taxonomy" id="1122930"/>
    <lineage>
        <taxon>Bacteria</taxon>
        <taxon>Bacillati</taxon>
        <taxon>Bacillota</taxon>
        <taxon>Clostridia</taxon>
        <taxon>Eubacteriales</taxon>
        <taxon>Oscillospiraceae</taxon>
        <taxon>Papillibacter</taxon>
    </lineage>
</organism>
<keyword evidence="5" id="KW-0460">Magnesium</keyword>
<sequence length="399" mass="43217">MKILICNVGSTSLKYQLFDMDNGERVLASGKAERVGGAVSSFSHKAGKGPARPEELCFPTHREAIEHMLLRLKETAVSSLEEISCVGFKVVHAQSVTGVQYLDERVLAAMAAFNSIAPAHNPPYIAAIRQFRALLPETPLIGSFETGFHASMPPEAYLYSIPIELTKKYGIRRYGFHGASHEYVSGYVSRAMGRKDLKLVSCHLGGSGSLCAVKNGKSVDTTLGFSLQSGIMHNNRCGDIDPYITFYLTEELGMTLPQIREIYEKKSGFFGMSGGVSNDLRDIEEAAAAGDGDAKNAIGSYCYQIKKLIGAYAAAMEGLDAVAFAGGIGENSAGVRRRVCEGLDFLGLKLDREKNETAKIGDEIGAAGSRVRVFIVGTNEEIVVARKARELLEQTEKIR</sequence>
<comment type="subunit">
    <text evidence="5">Homodimer.</text>
</comment>
<comment type="catalytic activity">
    <reaction evidence="5">
        <text>acetate + ATP = acetyl phosphate + ADP</text>
        <dbReference type="Rhea" id="RHEA:11352"/>
        <dbReference type="ChEBI" id="CHEBI:22191"/>
        <dbReference type="ChEBI" id="CHEBI:30089"/>
        <dbReference type="ChEBI" id="CHEBI:30616"/>
        <dbReference type="ChEBI" id="CHEBI:456216"/>
        <dbReference type="EC" id="2.7.2.1"/>
    </reaction>
</comment>
<evidence type="ECO:0000256" key="1">
    <source>
        <dbReference type="ARBA" id="ARBA00022679"/>
    </source>
</evidence>